<dbReference type="EnsemblBacteria" id="ABA53765">
    <property type="protein sequence ID" value="ABA53765"/>
    <property type="gene ID" value="BURPS1710b_A1356"/>
</dbReference>
<dbReference type="Proteomes" id="UP000002700">
    <property type="component" value="Chromosome II"/>
</dbReference>
<organism evidence="1 2">
    <name type="scientific">Burkholderia pseudomallei (strain 1710b)</name>
    <dbReference type="NCBI Taxonomy" id="320372"/>
    <lineage>
        <taxon>Bacteria</taxon>
        <taxon>Pseudomonadati</taxon>
        <taxon>Pseudomonadota</taxon>
        <taxon>Betaproteobacteria</taxon>
        <taxon>Burkholderiales</taxon>
        <taxon>Burkholderiaceae</taxon>
        <taxon>Burkholderia</taxon>
        <taxon>pseudomallei group</taxon>
    </lineage>
</organism>
<name>Q3JIU0_BURP1</name>
<dbReference type="AlphaFoldDB" id="Q3JIU0"/>
<proteinExistence type="predicted"/>
<dbReference type="KEGG" id="bpm:BURPS1710b_A1356"/>
<sequence>MRGPDARPRPARARAPRVPFYNEFFSMEECRAANASPPDRHSRSIK</sequence>
<dbReference type="EMBL" id="CP000125">
    <property type="protein sequence ID" value="ABA53765.1"/>
    <property type="molecule type" value="Genomic_DNA"/>
</dbReference>
<evidence type="ECO:0000313" key="1">
    <source>
        <dbReference type="EMBL" id="ABA53765.1"/>
    </source>
</evidence>
<gene>
    <name evidence="1" type="ordered locus">BURPS1710b_A1356</name>
</gene>
<protein>
    <submittedName>
        <fullName evidence="1">Uncharacterized protein</fullName>
    </submittedName>
</protein>
<accession>Q3JIU0</accession>
<reference evidence="1 2" key="1">
    <citation type="submission" date="2005-09" db="EMBL/GenBank/DDBJ databases">
        <authorList>
            <person name="Woods D.E."/>
            <person name="Nierman W.C."/>
        </authorList>
    </citation>
    <scope>NUCLEOTIDE SEQUENCE [LARGE SCALE GENOMIC DNA]</scope>
    <source>
        <strain evidence="1 2">1710b</strain>
    </source>
</reference>
<evidence type="ECO:0000313" key="2">
    <source>
        <dbReference type="Proteomes" id="UP000002700"/>
    </source>
</evidence>
<dbReference type="HOGENOM" id="CLU_3181186_0_0_4"/>